<gene>
    <name evidence="2" type="ORF">NTEN_LOCUS5607</name>
</gene>
<name>A0A6H5GAE7_9HEMI</name>
<dbReference type="Proteomes" id="UP000479000">
    <property type="component" value="Unassembled WGS sequence"/>
</dbReference>
<feature type="region of interest" description="Disordered" evidence="1">
    <location>
        <begin position="1"/>
        <end position="60"/>
    </location>
</feature>
<feature type="compositionally biased region" description="Basic and acidic residues" evidence="1">
    <location>
        <begin position="1"/>
        <end position="10"/>
    </location>
</feature>
<reference evidence="2 3" key="1">
    <citation type="submission" date="2020-02" db="EMBL/GenBank/DDBJ databases">
        <authorList>
            <person name="Ferguson B K."/>
        </authorList>
    </citation>
    <scope>NUCLEOTIDE SEQUENCE [LARGE SCALE GENOMIC DNA]</scope>
</reference>
<proteinExistence type="predicted"/>
<dbReference type="EMBL" id="CADCXU010008653">
    <property type="protein sequence ID" value="CAA9999324.1"/>
    <property type="molecule type" value="Genomic_DNA"/>
</dbReference>
<feature type="compositionally biased region" description="Pro residues" evidence="1">
    <location>
        <begin position="34"/>
        <end position="43"/>
    </location>
</feature>
<feature type="non-terminal residue" evidence="2">
    <location>
        <position position="1"/>
    </location>
</feature>
<feature type="non-terminal residue" evidence="2">
    <location>
        <position position="60"/>
    </location>
</feature>
<evidence type="ECO:0000256" key="1">
    <source>
        <dbReference type="SAM" id="MobiDB-lite"/>
    </source>
</evidence>
<protein>
    <submittedName>
        <fullName evidence="2">Uncharacterized protein</fullName>
    </submittedName>
</protein>
<evidence type="ECO:0000313" key="3">
    <source>
        <dbReference type="Proteomes" id="UP000479000"/>
    </source>
</evidence>
<organism evidence="2 3">
    <name type="scientific">Nesidiocoris tenuis</name>
    <dbReference type="NCBI Taxonomy" id="355587"/>
    <lineage>
        <taxon>Eukaryota</taxon>
        <taxon>Metazoa</taxon>
        <taxon>Ecdysozoa</taxon>
        <taxon>Arthropoda</taxon>
        <taxon>Hexapoda</taxon>
        <taxon>Insecta</taxon>
        <taxon>Pterygota</taxon>
        <taxon>Neoptera</taxon>
        <taxon>Paraneoptera</taxon>
        <taxon>Hemiptera</taxon>
        <taxon>Heteroptera</taxon>
        <taxon>Panheteroptera</taxon>
        <taxon>Cimicomorpha</taxon>
        <taxon>Miridae</taxon>
        <taxon>Dicyphina</taxon>
        <taxon>Nesidiocoris</taxon>
    </lineage>
</organism>
<accession>A0A6H5GAE7</accession>
<keyword evidence="3" id="KW-1185">Reference proteome</keyword>
<evidence type="ECO:0000313" key="2">
    <source>
        <dbReference type="EMBL" id="CAA9999324.1"/>
    </source>
</evidence>
<dbReference type="AlphaFoldDB" id="A0A6H5GAE7"/>
<sequence length="60" mass="6755">MEPPTDRTGQDDGYFLRDTGLRRRPLQPSQTGVPGPPFDPPEVPQHRYRARTTGSPIQPN</sequence>